<evidence type="ECO:0000313" key="2">
    <source>
        <dbReference type="EMBL" id="BCK84491.1"/>
    </source>
</evidence>
<organism evidence="2 3">
    <name type="scientific">Pusillibacter faecalis</name>
    <dbReference type="NCBI Taxonomy" id="2714358"/>
    <lineage>
        <taxon>Bacteria</taxon>
        <taxon>Bacillati</taxon>
        <taxon>Bacillota</taxon>
        <taxon>Clostridia</taxon>
        <taxon>Eubacteriales</taxon>
        <taxon>Oscillospiraceae</taxon>
        <taxon>Pusillibacter</taxon>
    </lineage>
</organism>
<dbReference type="KEGG" id="pfaa:MM59RIKEN_18100"/>
<accession>A0A810QFV9</accession>
<dbReference type="InterPro" id="IPR011340">
    <property type="entry name" value="Cys_dSase-rel"/>
</dbReference>
<dbReference type="PANTHER" id="PTHR43586:SF21">
    <property type="entry name" value="PYRIDOXAL PHOSPHATE (PLP)-DEPENDENT ASPARTATE AMINOTRANSFERASE SUPERFAMILY"/>
    <property type="match status" value="1"/>
</dbReference>
<dbReference type="Gene3D" id="3.40.640.10">
    <property type="entry name" value="Type I PLP-dependent aspartate aminotransferase-like (Major domain)"/>
    <property type="match status" value="1"/>
</dbReference>
<protein>
    <submittedName>
        <fullName evidence="2">Cysteine desulfurase-like protein</fullName>
    </submittedName>
</protein>
<feature type="domain" description="Aminotransferase class V" evidence="1">
    <location>
        <begin position="29"/>
        <end position="299"/>
    </location>
</feature>
<feature type="domain" description="Aminotransferase class V" evidence="1">
    <location>
        <begin position="310"/>
        <end position="413"/>
    </location>
</feature>
<dbReference type="InterPro" id="IPR015424">
    <property type="entry name" value="PyrdxlP-dep_Trfase"/>
</dbReference>
<dbReference type="EMBL" id="AP023420">
    <property type="protein sequence ID" value="BCK84491.1"/>
    <property type="molecule type" value="Genomic_DNA"/>
</dbReference>
<dbReference type="InterPro" id="IPR000192">
    <property type="entry name" value="Aminotrans_V_dom"/>
</dbReference>
<gene>
    <name evidence="2" type="ORF">MM59RIKEN_18100</name>
</gene>
<reference evidence="2" key="1">
    <citation type="submission" date="2020-09" db="EMBL/GenBank/DDBJ databases">
        <title>New species isolated from human feces.</title>
        <authorList>
            <person name="Kitahara M."/>
            <person name="Shigeno Y."/>
            <person name="Shime M."/>
            <person name="Matsumoto Y."/>
            <person name="Nakamura S."/>
            <person name="Motooka D."/>
            <person name="Fukuoka S."/>
            <person name="Nishikawa H."/>
            <person name="Benno Y."/>
        </authorList>
    </citation>
    <scope>NUCLEOTIDE SEQUENCE</scope>
    <source>
        <strain evidence="2">MM59</strain>
    </source>
</reference>
<proteinExistence type="predicted"/>
<dbReference type="RefSeq" id="WP_228300497.1">
    <property type="nucleotide sequence ID" value="NZ_AP023420.1"/>
</dbReference>
<dbReference type="InterPro" id="IPR015422">
    <property type="entry name" value="PyrdxlP-dep_Trfase_small"/>
</dbReference>
<dbReference type="PANTHER" id="PTHR43586">
    <property type="entry name" value="CYSTEINE DESULFURASE"/>
    <property type="match status" value="1"/>
</dbReference>
<dbReference type="Pfam" id="PF00266">
    <property type="entry name" value="Aminotran_5"/>
    <property type="match status" value="2"/>
</dbReference>
<dbReference type="SUPFAM" id="SSF53383">
    <property type="entry name" value="PLP-dependent transferases"/>
    <property type="match status" value="1"/>
</dbReference>
<dbReference type="InterPro" id="IPR015421">
    <property type="entry name" value="PyrdxlP-dep_Trfase_major"/>
</dbReference>
<dbReference type="GO" id="GO:0003824">
    <property type="term" value="F:catalytic activity"/>
    <property type="evidence" value="ECO:0007669"/>
    <property type="project" value="UniProtKB-ARBA"/>
</dbReference>
<keyword evidence="3" id="KW-1185">Reference proteome</keyword>
<dbReference type="Proteomes" id="UP000679848">
    <property type="component" value="Chromosome"/>
</dbReference>
<dbReference type="Gene3D" id="3.90.1150.10">
    <property type="entry name" value="Aspartate Aminotransferase, domain 1"/>
    <property type="match status" value="1"/>
</dbReference>
<evidence type="ECO:0000313" key="3">
    <source>
        <dbReference type="Proteomes" id="UP000679848"/>
    </source>
</evidence>
<sequence>MKPFEFQVDYVREQFPALRKSVNGLPAAFLDGPGGTQVPLRVVEKINDYLLCRNANAHGVFKTSVESDALVVRARETFADFFNCDPEEVAFGENSSTNNFKLALGMARQLKPGDEILITDIDHEGNRSPWRTLEDFGVVVKSVKIHPEAITLDFEDFRSKLTDKTKVLAINWAANSCGTITDVKKFIDEAHRVGAITVVDAVQYAPHKVIDVKAVGMDILLCSAYKFFGPHLGIIYCKKDVGEQIKTARVMAYDNVEMPYRLETGTIAMEAVVGAAEAVEFIADIGRQHSQYFEEETAALSGRRKRIVSGLLAIDKYEEALADQLRAGISQLPGAKVYGPPVGHPRTATVSFTISGIHSNKIARFLAERGIFVWDGDFYAIETILHTLKMDACGGFVRIGLEPYSTQADVDRVLTALRELCAN</sequence>
<dbReference type="NCBIfam" id="TIGR01976">
    <property type="entry name" value="am_tr_V_VC1184"/>
    <property type="match status" value="1"/>
</dbReference>
<evidence type="ECO:0000259" key="1">
    <source>
        <dbReference type="Pfam" id="PF00266"/>
    </source>
</evidence>
<name>A0A810QFV9_9FIRM</name>
<dbReference type="AlphaFoldDB" id="A0A810QFV9"/>